<feature type="coiled-coil region" evidence="1">
    <location>
        <begin position="64"/>
        <end position="116"/>
    </location>
</feature>
<sequence>MVQTDISQLLSECGEWRQILRNYREEFHENQKALQVSCRKSLSKNQLQEVEHFDNQFHIQLINIHDLKQDIKGHERQVQFESSKDDNVSDELYTKHENLLDEFIHLENTLQEIRSEFHNFISGTNS</sequence>
<reference evidence="2" key="2">
    <citation type="submission" date="2023-04" db="EMBL/GenBank/DDBJ databases">
        <title>Paracnuella aquatica gen. nov., sp. nov., a member of the family Chitinophagaceae isolated from a hot spring.</title>
        <authorList>
            <person name="Wang C."/>
        </authorList>
    </citation>
    <scope>NUCLEOTIDE SEQUENCE</scope>
    <source>
        <strain evidence="2">LB-8</strain>
    </source>
</reference>
<dbReference type="AlphaFoldDB" id="A0A9X2Y011"/>
<dbReference type="EMBL" id="JAOTIF010000048">
    <property type="protein sequence ID" value="MCU7552814.1"/>
    <property type="molecule type" value="Genomic_DNA"/>
</dbReference>
<dbReference type="RefSeq" id="WP_279300249.1">
    <property type="nucleotide sequence ID" value="NZ_JAOTIF010000048.1"/>
</dbReference>
<keyword evidence="1" id="KW-0175">Coiled coil</keyword>
<evidence type="ECO:0000313" key="3">
    <source>
        <dbReference type="Proteomes" id="UP001155483"/>
    </source>
</evidence>
<keyword evidence="3" id="KW-1185">Reference proteome</keyword>
<comment type="caution">
    <text evidence="2">The sequence shown here is derived from an EMBL/GenBank/DDBJ whole genome shotgun (WGS) entry which is preliminary data.</text>
</comment>
<evidence type="ECO:0000256" key="1">
    <source>
        <dbReference type="SAM" id="Coils"/>
    </source>
</evidence>
<name>A0A9X2Y011_9BACT</name>
<protein>
    <submittedName>
        <fullName evidence="2">Uncharacterized protein</fullName>
    </submittedName>
</protein>
<proteinExistence type="predicted"/>
<reference evidence="2" key="1">
    <citation type="submission" date="2022-09" db="EMBL/GenBank/DDBJ databases">
        <authorList>
            <person name="Yuan C."/>
            <person name="Ke Z."/>
        </authorList>
    </citation>
    <scope>NUCLEOTIDE SEQUENCE</scope>
    <source>
        <strain evidence="2">LB-8</strain>
    </source>
</reference>
<evidence type="ECO:0000313" key="2">
    <source>
        <dbReference type="EMBL" id="MCU7552814.1"/>
    </source>
</evidence>
<organism evidence="2 3">
    <name type="scientific">Paraflavisolibacter caeni</name>
    <dbReference type="NCBI Taxonomy" id="2982496"/>
    <lineage>
        <taxon>Bacteria</taxon>
        <taxon>Pseudomonadati</taxon>
        <taxon>Bacteroidota</taxon>
        <taxon>Chitinophagia</taxon>
        <taxon>Chitinophagales</taxon>
        <taxon>Chitinophagaceae</taxon>
        <taxon>Paraflavisolibacter</taxon>
    </lineage>
</organism>
<dbReference type="Proteomes" id="UP001155483">
    <property type="component" value="Unassembled WGS sequence"/>
</dbReference>
<accession>A0A9X2Y011</accession>
<gene>
    <name evidence="2" type="ORF">OCK74_27090</name>
</gene>